<sequence length="311" mass="34611">MAKILITGGAGFIGSNLCNIMVQKGHEVVAIDNLSLGKTENLTDKVKFVKGDVNKKEDLEKAGRDFDYIVHLAASSSAPMFAKDMYWAYQNNVAGHIRVMQFAKEIDAKKLLFASTSSIYGNNPTPLTEDQNVVPLNHYSVTKLAQEGASKIFAKAEGIEIIAFRFMSIYGLNEEHKTTFANLVSQFIWGMAKDEQPVLYGDGTQERDFTNVKDVVQGIELAMNSNRKYGFIIFNIGTQSCINLINLVKIINKVLGTKIEPKFIENPVKEGYVKSQLADITKITKELGYKPTVELEDGIREIINNLKNKTS</sequence>
<evidence type="ECO:0000256" key="1">
    <source>
        <dbReference type="ARBA" id="ARBA00007637"/>
    </source>
</evidence>
<dbReference type="AlphaFoldDB" id="A0A2M6WXB0"/>
<name>A0A2M6WXB0_9BACT</name>
<reference evidence="4" key="1">
    <citation type="submission" date="2017-09" db="EMBL/GenBank/DDBJ databases">
        <title>Depth-based differentiation of microbial function through sediment-hosted aquifers and enrichment of novel symbionts in the deep terrestrial subsurface.</title>
        <authorList>
            <person name="Probst A.J."/>
            <person name="Ladd B."/>
            <person name="Jarett J.K."/>
            <person name="Geller-Mcgrath D.E."/>
            <person name="Sieber C.M.K."/>
            <person name="Emerson J.B."/>
            <person name="Anantharaman K."/>
            <person name="Thomas B.C."/>
            <person name="Malmstrom R."/>
            <person name="Stieglmeier M."/>
            <person name="Klingl A."/>
            <person name="Woyke T."/>
            <person name="Ryan C.M."/>
            <person name="Banfield J.F."/>
        </authorList>
    </citation>
    <scope>NUCLEOTIDE SEQUENCE [LARGE SCALE GENOMIC DNA]</scope>
</reference>
<protein>
    <submittedName>
        <fullName evidence="3">Nucleoside-diphosphate sugar epimerase</fullName>
    </submittedName>
</protein>
<dbReference type="Pfam" id="PF01370">
    <property type="entry name" value="Epimerase"/>
    <property type="match status" value="1"/>
</dbReference>
<dbReference type="PANTHER" id="PTHR43000">
    <property type="entry name" value="DTDP-D-GLUCOSE 4,6-DEHYDRATASE-RELATED"/>
    <property type="match status" value="1"/>
</dbReference>
<feature type="domain" description="NAD-dependent epimerase/dehydratase" evidence="2">
    <location>
        <begin position="4"/>
        <end position="237"/>
    </location>
</feature>
<organism evidence="3 4">
    <name type="scientific">Candidatus Berkelbacteria bacterium CG10_big_fil_rev_8_21_14_0_10_41_12</name>
    <dbReference type="NCBI Taxonomy" id="1974513"/>
    <lineage>
        <taxon>Bacteria</taxon>
        <taxon>Candidatus Berkelbacteria</taxon>
    </lineage>
</organism>
<evidence type="ECO:0000313" key="4">
    <source>
        <dbReference type="Proteomes" id="UP000228596"/>
    </source>
</evidence>
<dbReference type="Proteomes" id="UP000228596">
    <property type="component" value="Unassembled WGS sequence"/>
</dbReference>
<proteinExistence type="inferred from homology"/>
<dbReference type="Gene3D" id="3.90.25.10">
    <property type="entry name" value="UDP-galactose 4-epimerase, domain 1"/>
    <property type="match status" value="1"/>
</dbReference>
<comment type="caution">
    <text evidence="3">The sequence shown here is derived from an EMBL/GenBank/DDBJ whole genome shotgun (WGS) entry which is preliminary data.</text>
</comment>
<accession>A0A2M6WXB0</accession>
<dbReference type="PRINTS" id="PR01713">
    <property type="entry name" value="NUCEPIMERASE"/>
</dbReference>
<dbReference type="Gene3D" id="3.40.50.720">
    <property type="entry name" value="NAD(P)-binding Rossmann-like Domain"/>
    <property type="match status" value="1"/>
</dbReference>
<comment type="similarity">
    <text evidence="1">Belongs to the NAD(P)-dependent epimerase/dehydratase family.</text>
</comment>
<dbReference type="SUPFAM" id="SSF51735">
    <property type="entry name" value="NAD(P)-binding Rossmann-fold domains"/>
    <property type="match status" value="1"/>
</dbReference>
<gene>
    <name evidence="3" type="ORF">COT77_01410</name>
</gene>
<dbReference type="EMBL" id="PEZV01000010">
    <property type="protein sequence ID" value="PIT97434.1"/>
    <property type="molecule type" value="Genomic_DNA"/>
</dbReference>
<evidence type="ECO:0000313" key="3">
    <source>
        <dbReference type="EMBL" id="PIT97434.1"/>
    </source>
</evidence>
<dbReference type="InterPro" id="IPR001509">
    <property type="entry name" value="Epimerase_deHydtase"/>
</dbReference>
<dbReference type="InterPro" id="IPR036291">
    <property type="entry name" value="NAD(P)-bd_dom_sf"/>
</dbReference>
<evidence type="ECO:0000259" key="2">
    <source>
        <dbReference type="Pfam" id="PF01370"/>
    </source>
</evidence>